<sequence>MTSDTDSALLKEATPSTTDTSTHSLSSSSQPQHPSSSLTSFNPNMTTIQVTPPPSTSGNKFKLFFFKLFHKSHHGGDQQQQHLKRSTSFFDRFKKNNHSNGTTSYQTVSSKSDLSKKTLTQEENEKKTTHELSMSLNDLCDVVVEDKILNEQHQRPLNEHTTTSTTTSTTPFFQYIEFLFLFNANSNTLSVYNEDELKKMVPYHGSLDVTIPSLQQAFHLDDHGDDLSCVLSVQQKNMCYVFTGSHDNTILQYEYQKTCKEQPFKLIHTFQDEKNTVECLSHYKNHFLLSGSRDKMIRLRKIQSNSDQEQLTCSTLLARLEGHTSWIQSVYGGGSEELTFVDSCIFSSQRSTSVKESEIYMWNLEKQIIVQKLSGHECTVYKMASSPHLNSTLLSASQDSTIKMWDVRASGDQMLAGDLKGHTDWVKDIATRGDYDVISCSLDGTLRLWDVRNTSTCVKFLFDLNERSLKDEKYGFTSMSLSKDKVYLGSNHAKHLYTYDLKQSQMKCCEIAQENAIDGVCVAAIF</sequence>
<evidence type="ECO:0000256" key="3">
    <source>
        <dbReference type="PROSITE-ProRule" id="PRU00221"/>
    </source>
</evidence>
<dbReference type="GeneID" id="68109611"/>
<dbReference type="InterPro" id="IPR020472">
    <property type="entry name" value="WD40_PAC1"/>
</dbReference>
<keyword evidence="2" id="KW-0677">Repeat</keyword>
<comment type="caution">
    <text evidence="5">The sequence shown here is derived from an EMBL/GenBank/DDBJ whole genome shotgun (WGS) entry which is preliminary data.</text>
</comment>
<keyword evidence="6" id="KW-1185">Reference proteome</keyword>
<name>A0A6A5BKP8_NAEFO</name>
<feature type="region of interest" description="Disordered" evidence="4">
    <location>
        <begin position="1"/>
        <end position="55"/>
    </location>
</feature>
<dbReference type="PROSITE" id="PS50294">
    <property type="entry name" value="WD_REPEATS_REGION"/>
    <property type="match status" value="2"/>
</dbReference>
<reference evidence="5 6" key="1">
    <citation type="journal article" date="2019" name="Sci. Rep.">
        <title>Nanopore sequencing improves the draft genome of the human pathogenic amoeba Naegleria fowleri.</title>
        <authorList>
            <person name="Liechti N."/>
            <person name="Schurch N."/>
            <person name="Bruggmann R."/>
            <person name="Wittwer M."/>
        </authorList>
    </citation>
    <scope>NUCLEOTIDE SEQUENCE [LARGE SCALE GENOMIC DNA]</scope>
    <source>
        <strain evidence="5 6">ATCC 30894</strain>
    </source>
</reference>
<dbReference type="PANTHER" id="PTHR19848">
    <property type="entry name" value="WD40 REPEAT PROTEIN"/>
    <property type="match status" value="1"/>
</dbReference>
<feature type="compositionally biased region" description="Low complexity" evidence="4">
    <location>
        <begin position="14"/>
        <end position="40"/>
    </location>
</feature>
<dbReference type="RefSeq" id="XP_044563286.1">
    <property type="nucleotide sequence ID" value="XM_044705582.1"/>
</dbReference>
<dbReference type="EMBL" id="VFQX01000029">
    <property type="protein sequence ID" value="KAF0978573.1"/>
    <property type="molecule type" value="Genomic_DNA"/>
</dbReference>
<feature type="repeat" description="WD" evidence="3">
    <location>
        <begin position="419"/>
        <end position="459"/>
    </location>
</feature>
<dbReference type="InterPro" id="IPR019775">
    <property type="entry name" value="WD40_repeat_CS"/>
</dbReference>
<dbReference type="InterPro" id="IPR001680">
    <property type="entry name" value="WD40_rpt"/>
</dbReference>
<accession>A0A6A5BKP8</accession>
<organism evidence="5 6">
    <name type="scientific">Naegleria fowleri</name>
    <name type="common">Brain eating amoeba</name>
    <dbReference type="NCBI Taxonomy" id="5763"/>
    <lineage>
        <taxon>Eukaryota</taxon>
        <taxon>Discoba</taxon>
        <taxon>Heterolobosea</taxon>
        <taxon>Tetramitia</taxon>
        <taxon>Eutetramitia</taxon>
        <taxon>Vahlkampfiidae</taxon>
        <taxon>Naegleria</taxon>
    </lineage>
</organism>
<dbReference type="OrthoDB" id="10251381at2759"/>
<feature type="region of interest" description="Disordered" evidence="4">
    <location>
        <begin position="95"/>
        <end position="131"/>
    </location>
</feature>
<dbReference type="PANTHER" id="PTHR19848:SF8">
    <property type="entry name" value="F-BOX AND WD REPEAT DOMAIN CONTAINING 7"/>
    <property type="match status" value="1"/>
</dbReference>
<dbReference type="AlphaFoldDB" id="A0A6A5BKP8"/>
<gene>
    <name evidence="5" type="ORF">FDP41_002393</name>
</gene>
<evidence type="ECO:0000313" key="6">
    <source>
        <dbReference type="Proteomes" id="UP000444721"/>
    </source>
</evidence>
<proteinExistence type="predicted"/>
<protein>
    <submittedName>
        <fullName evidence="5">Uncharacterized protein</fullName>
    </submittedName>
</protein>
<feature type="repeat" description="WD" evidence="3">
    <location>
        <begin position="373"/>
        <end position="408"/>
    </location>
</feature>
<dbReference type="VEuPathDB" id="AmoebaDB:NF0007130"/>
<evidence type="ECO:0000256" key="4">
    <source>
        <dbReference type="SAM" id="MobiDB-lite"/>
    </source>
</evidence>
<dbReference type="InterPro" id="IPR036322">
    <property type="entry name" value="WD40_repeat_dom_sf"/>
</dbReference>
<dbReference type="PROSITE" id="PS50082">
    <property type="entry name" value="WD_REPEATS_2"/>
    <property type="match status" value="2"/>
</dbReference>
<dbReference type="VEuPathDB" id="AmoebaDB:NfTy_042000"/>
<feature type="compositionally biased region" description="Polar residues" evidence="4">
    <location>
        <begin position="98"/>
        <end position="108"/>
    </location>
</feature>
<keyword evidence="1 3" id="KW-0853">WD repeat</keyword>
<dbReference type="PRINTS" id="PR00320">
    <property type="entry name" value="GPROTEINBRPT"/>
</dbReference>
<dbReference type="VEuPathDB" id="AmoebaDB:FDP41_002393"/>
<evidence type="ECO:0000313" key="5">
    <source>
        <dbReference type="EMBL" id="KAF0978573.1"/>
    </source>
</evidence>
<feature type="compositionally biased region" description="Basic and acidic residues" evidence="4">
    <location>
        <begin position="113"/>
        <end position="130"/>
    </location>
</feature>
<dbReference type="PROSITE" id="PS00678">
    <property type="entry name" value="WD_REPEATS_1"/>
    <property type="match status" value="2"/>
</dbReference>
<dbReference type="Proteomes" id="UP000444721">
    <property type="component" value="Unassembled WGS sequence"/>
</dbReference>
<dbReference type="Pfam" id="PF00400">
    <property type="entry name" value="WD40"/>
    <property type="match status" value="3"/>
</dbReference>
<dbReference type="InterPro" id="IPR015943">
    <property type="entry name" value="WD40/YVTN_repeat-like_dom_sf"/>
</dbReference>
<feature type="compositionally biased region" description="Polar residues" evidence="4">
    <location>
        <begin position="41"/>
        <end position="50"/>
    </location>
</feature>
<dbReference type="SMART" id="SM00320">
    <property type="entry name" value="WD40"/>
    <property type="match status" value="4"/>
</dbReference>
<dbReference type="Gene3D" id="2.130.10.10">
    <property type="entry name" value="YVTN repeat-like/Quinoprotein amine dehydrogenase"/>
    <property type="match status" value="2"/>
</dbReference>
<evidence type="ECO:0000256" key="2">
    <source>
        <dbReference type="ARBA" id="ARBA00022737"/>
    </source>
</evidence>
<dbReference type="SUPFAM" id="SSF50978">
    <property type="entry name" value="WD40 repeat-like"/>
    <property type="match status" value="1"/>
</dbReference>
<evidence type="ECO:0000256" key="1">
    <source>
        <dbReference type="ARBA" id="ARBA00022574"/>
    </source>
</evidence>